<evidence type="ECO:0000313" key="3">
    <source>
        <dbReference type="EMBL" id="PWW05581.1"/>
    </source>
</evidence>
<gene>
    <name evidence="3" type="ORF">DFQ01_104141</name>
</gene>
<comment type="caution">
    <text evidence="3">The sequence shown here is derived from an EMBL/GenBank/DDBJ whole genome shotgun (WGS) entry which is preliminary data.</text>
</comment>
<proteinExistence type="predicted"/>
<accession>A0A2V2YW50</accession>
<evidence type="ECO:0000256" key="1">
    <source>
        <dbReference type="SAM" id="MobiDB-lite"/>
    </source>
</evidence>
<keyword evidence="2" id="KW-0812">Transmembrane</keyword>
<dbReference type="AlphaFoldDB" id="A0A2V2YW50"/>
<feature type="region of interest" description="Disordered" evidence="1">
    <location>
        <begin position="1"/>
        <end position="46"/>
    </location>
</feature>
<name>A0A2V2YW50_9BACL</name>
<protein>
    <submittedName>
        <fullName evidence="3">Uncharacterized protein</fullName>
    </submittedName>
</protein>
<evidence type="ECO:0000313" key="4">
    <source>
        <dbReference type="Proteomes" id="UP000246635"/>
    </source>
</evidence>
<keyword evidence="2" id="KW-1133">Transmembrane helix</keyword>
<organism evidence="3 4">
    <name type="scientific">Paenibacillus cellulosilyticus</name>
    <dbReference type="NCBI Taxonomy" id="375489"/>
    <lineage>
        <taxon>Bacteria</taxon>
        <taxon>Bacillati</taxon>
        <taxon>Bacillota</taxon>
        <taxon>Bacilli</taxon>
        <taxon>Bacillales</taxon>
        <taxon>Paenibacillaceae</taxon>
        <taxon>Paenibacillus</taxon>
    </lineage>
</organism>
<dbReference type="Proteomes" id="UP000246635">
    <property type="component" value="Unassembled WGS sequence"/>
</dbReference>
<dbReference type="EMBL" id="QGTQ01000004">
    <property type="protein sequence ID" value="PWW05581.1"/>
    <property type="molecule type" value="Genomic_DNA"/>
</dbReference>
<evidence type="ECO:0000256" key="2">
    <source>
        <dbReference type="SAM" id="Phobius"/>
    </source>
</evidence>
<sequence>MSRMEKYGSRRARANLRQQEPNEETHIEEDENGLPPRRKQHPSNKQQTAQIFYNALIFILMILIVTLFWFGKQSNSPS</sequence>
<keyword evidence="2" id="KW-0472">Membrane</keyword>
<reference evidence="3 4" key="1">
    <citation type="submission" date="2018-05" db="EMBL/GenBank/DDBJ databases">
        <title>Genomic Encyclopedia of Type Strains, Phase III (KMG-III): the genomes of soil and plant-associated and newly described type strains.</title>
        <authorList>
            <person name="Whitman W."/>
        </authorList>
    </citation>
    <scope>NUCLEOTIDE SEQUENCE [LARGE SCALE GENOMIC DNA]</scope>
    <source>
        <strain evidence="3 4">CECT 5696</strain>
    </source>
</reference>
<keyword evidence="4" id="KW-1185">Reference proteome</keyword>
<feature type="transmembrane region" description="Helical" evidence="2">
    <location>
        <begin position="51"/>
        <end position="70"/>
    </location>
</feature>